<evidence type="ECO:0000313" key="2">
    <source>
        <dbReference type="EMBL" id="ALO14474.1"/>
    </source>
</evidence>
<evidence type="ECO:0000313" key="4">
    <source>
        <dbReference type="Proteomes" id="UP000064893"/>
    </source>
</evidence>
<gene>
    <name evidence="2" type="ORF">L21SP5_00803</name>
    <name evidence="3" type="ORF">L21SP5_01650</name>
</gene>
<protein>
    <recommendedName>
        <fullName evidence="1">Transposase IS701-like DDE domain-containing protein</fullName>
    </recommendedName>
</protein>
<sequence length="456" mass="52372">MQRLRTLAYGALTCLGRQTVSGILTASGQQFKDWSAAYRLFSENRIDIDKLFEISQKEVIQELTEGQILVALMDDTILKKTGKKVFGTSWRRDPLGPPFQTNFIWGQRFLQLSLALPSKEGLSQSRGIPVDFHHCPTAQKPGKKASVEDIKQYKEASKQLNLSIQGVERLKKLRQSLDDQGAEERELYLSVDGSFTNSNVLKNLPDRVTIIGRIRKDTRLHKIPEKANHIGRKRVYGERIPTPEEIRKSDDIQWQQVKGWAAGREHTFNVKIVKDLRWESAGGKHNLQLVVIRPLRYRLTKSSKLLYKAPAYLICTDNNLDIEKLLQAYLWRWEIEVNFRDEKTLLGSGKAQVRNEQSSANIPGFIAAIYSYLLIAAHKTYRKTNRNKLIPRPKWYPRKENQRLSTGEIINLLRSQLWSKALGCGSFSGFVKRELETRSRKNYAPALSSAICYMRN</sequence>
<keyword evidence="4" id="KW-1185">Reference proteome</keyword>
<dbReference type="Proteomes" id="UP000064893">
    <property type="component" value="Chromosome"/>
</dbReference>
<organism evidence="2 4">
    <name type="scientific">Salinivirga cyanobacteriivorans</name>
    <dbReference type="NCBI Taxonomy" id="1307839"/>
    <lineage>
        <taxon>Bacteria</taxon>
        <taxon>Pseudomonadati</taxon>
        <taxon>Bacteroidota</taxon>
        <taxon>Bacteroidia</taxon>
        <taxon>Bacteroidales</taxon>
        <taxon>Salinivirgaceae</taxon>
        <taxon>Salinivirga</taxon>
    </lineage>
</organism>
<dbReference type="Pfam" id="PF13546">
    <property type="entry name" value="DDE_5"/>
    <property type="match status" value="1"/>
</dbReference>
<dbReference type="AlphaFoldDB" id="A0A0S2HWP3"/>
<dbReference type="InterPro" id="IPR038721">
    <property type="entry name" value="IS701-like_DDE_dom"/>
</dbReference>
<feature type="domain" description="Transposase IS701-like DDE" evidence="1">
    <location>
        <begin position="4"/>
        <end position="256"/>
    </location>
</feature>
<name>A0A0S2HWP3_9BACT</name>
<dbReference type="EMBL" id="CP013118">
    <property type="protein sequence ID" value="ALO15293.1"/>
    <property type="molecule type" value="Genomic_DNA"/>
</dbReference>
<dbReference type="KEGG" id="blq:L21SP5_00803"/>
<dbReference type="RefSeq" id="WP_057952015.1">
    <property type="nucleotide sequence ID" value="NZ_CP013118.1"/>
</dbReference>
<dbReference type="InterPro" id="IPR012337">
    <property type="entry name" value="RNaseH-like_sf"/>
</dbReference>
<dbReference type="SUPFAM" id="SSF53098">
    <property type="entry name" value="Ribonuclease H-like"/>
    <property type="match status" value="1"/>
</dbReference>
<dbReference type="KEGG" id="blq:L21SP5_01650"/>
<accession>A0A0S2HWP3</accession>
<reference evidence="2 4" key="1">
    <citation type="submission" date="2015-11" db="EMBL/GenBank/DDBJ databases">
        <title>Description and complete genome sequence of a novel strain predominating in hypersaline microbial mats and representing a new family of the Bacteriodetes phylum.</title>
        <authorList>
            <person name="Spring S."/>
            <person name="Bunk B."/>
            <person name="Sproer C."/>
            <person name="Klenk H.-P."/>
        </authorList>
    </citation>
    <scope>NUCLEOTIDE SEQUENCE [LARGE SCALE GENOMIC DNA]</scope>
    <source>
        <strain evidence="2 4">L21-Spi-D4</strain>
    </source>
</reference>
<dbReference type="EMBL" id="CP013118">
    <property type="protein sequence ID" value="ALO14474.1"/>
    <property type="molecule type" value="Genomic_DNA"/>
</dbReference>
<evidence type="ECO:0000259" key="1">
    <source>
        <dbReference type="Pfam" id="PF13546"/>
    </source>
</evidence>
<proteinExistence type="predicted"/>
<dbReference type="OrthoDB" id="29496at2"/>
<evidence type="ECO:0000313" key="3">
    <source>
        <dbReference type="EMBL" id="ALO15293.1"/>
    </source>
</evidence>